<accession>A0A0P4R6K5</accession>
<reference evidence="3 4" key="2">
    <citation type="journal article" date="2015" name="Stand. Genomic Sci.">
        <title>Draft genome sequence of marine-derived Streptomyces sp. TP-A0598, a producer of anti-MRSA antibiotic lydicamycins.</title>
        <authorList>
            <person name="Komaki H."/>
            <person name="Ichikawa N."/>
            <person name="Hosoyama A."/>
            <person name="Fujita N."/>
            <person name="Igarashi Y."/>
        </authorList>
    </citation>
    <scope>NUCLEOTIDE SEQUENCE [LARGE SCALE GENOMIC DNA]</scope>
    <source>
        <strain evidence="3 4">NBRC 110027</strain>
    </source>
</reference>
<dbReference type="Pfam" id="PF00932">
    <property type="entry name" value="LTD"/>
    <property type="match status" value="1"/>
</dbReference>
<dbReference type="Gene3D" id="2.60.40.1260">
    <property type="entry name" value="Lamin Tail domain"/>
    <property type="match status" value="1"/>
</dbReference>
<dbReference type="AlphaFoldDB" id="A0A0P4R6K5"/>
<comment type="caution">
    <text evidence="3">The sequence shown here is derived from an EMBL/GenBank/DDBJ whole genome shotgun (WGS) entry which is preliminary data.</text>
</comment>
<keyword evidence="1" id="KW-0732">Signal</keyword>
<organism evidence="3 4">
    <name type="scientific">Streptomyces lydicamycinicus</name>
    <dbReference type="NCBI Taxonomy" id="1546107"/>
    <lineage>
        <taxon>Bacteria</taxon>
        <taxon>Bacillati</taxon>
        <taxon>Actinomycetota</taxon>
        <taxon>Actinomycetes</taxon>
        <taxon>Kitasatosporales</taxon>
        <taxon>Streptomycetaceae</taxon>
        <taxon>Streptomyces</taxon>
    </lineage>
</organism>
<proteinExistence type="predicted"/>
<protein>
    <recommendedName>
        <fullName evidence="2">LTD domain-containing protein</fullName>
    </recommendedName>
</protein>
<dbReference type="EMBL" id="BBNO01000003">
    <property type="protein sequence ID" value="GAO08158.1"/>
    <property type="molecule type" value="Genomic_DNA"/>
</dbReference>
<keyword evidence="4" id="KW-1185">Reference proteome</keyword>
<evidence type="ECO:0000256" key="1">
    <source>
        <dbReference type="SAM" id="SignalP"/>
    </source>
</evidence>
<dbReference type="PROSITE" id="PS51841">
    <property type="entry name" value="LTD"/>
    <property type="match status" value="1"/>
</dbReference>
<dbReference type="InterPro" id="IPR001322">
    <property type="entry name" value="Lamin_tail_dom"/>
</dbReference>
<dbReference type="RefSeq" id="WP_042153264.1">
    <property type="nucleotide sequence ID" value="NZ_BBNO01000003.1"/>
</dbReference>
<sequence length="161" mass="18198">MFRNASRVAMVVLGSAALAATAALPAGADGHHRHTPQRWRSAVVLGPIQYDSPGRDDRSNRSLNAEWVTVRNTGRTPVNLKGWSLSDKSGHAYRFGNLRLAGHSQVRVHTGYGHDNRWEVYQDRRNYVWDNDHDHATLRNDHRRVVDQVRWGHGHGHGHGH</sequence>
<evidence type="ECO:0000313" key="4">
    <source>
        <dbReference type="Proteomes" id="UP000048965"/>
    </source>
</evidence>
<feature type="signal peptide" evidence="1">
    <location>
        <begin position="1"/>
        <end position="28"/>
    </location>
</feature>
<evidence type="ECO:0000313" key="3">
    <source>
        <dbReference type="EMBL" id="GAO08158.1"/>
    </source>
</evidence>
<feature type="chain" id="PRO_5006068451" description="LTD domain-containing protein" evidence="1">
    <location>
        <begin position="29"/>
        <end position="161"/>
    </location>
</feature>
<dbReference type="SUPFAM" id="SSF74853">
    <property type="entry name" value="Lamin A/C globular tail domain"/>
    <property type="match status" value="1"/>
</dbReference>
<feature type="domain" description="LTD" evidence="2">
    <location>
        <begin position="35"/>
        <end position="153"/>
    </location>
</feature>
<name>A0A0P4R6K5_9ACTN</name>
<dbReference type="Proteomes" id="UP000048965">
    <property type="component" value="Unassembled WGS sequence"/>
</dbReference>
<dbReference type="InterPro" id="IPR036415">
    <property type="entry name" value="Lamin_tail_dom_sf"/>
</dbReference>
<evidence type="ECO:0000259" key="2">
    <source>
        <dbReference type="PROSITE" id="PS51841"/>
    </source>
</evidence>
<dbReference type="OrthoDB" id="3828227at2"/>
<gene>
    <name evidence="3" type="ORF">TPA0598_03_06190</name>
</gene>
<reference evidence="4" key="1">
    <citation type="submission" date="2014-09" db="EMBL/GenBank/DDBJ databases">
        <title>Whole genome shotgun sequence of Streptomyces sp. NBRC 110027.</title>
        <authorList>
            <person name="Komaki H."/>
            <person name="Ichikawa N."/>
            <person name="Katano-Makiyama Y."/>
            <person name="Hosoyama A."/>
            <person name="Hashimoto M."/>
            <person name="Uohara A."/>
            <person name="Kitahashi Y."/>
            <person name="Ohji S."/>
            <person name="Kimura A."/>
            <person name="Yamazoe A."/>
            <person name="Igarashi Y."/>
            <person name="Fujita N."/>
        </authorList>
    </citation>
    <scope>NUCLEOTIDE SEQUENCE [LARGE SCALE GENOMIC DNA]</scope>
    <source>
        <strain evidence="4">NBRC 110027</strain>
    </source>
</reference>